<dbReference type="InterPro" id="IPR029021">
    <property type="entry name" value="Prot-tyrosine_phosphatase-like"/>
</dbReference>
<dbReference type="PROSITE" id="PS50056">
    <property type="entry name" value="TYR_PHOSPHATASE_2"/>
    <property type="match status" value="1"/>
</dbReference>
<reference evidence="4" key="1">
    <citation type="journal article" date="2019" name="Int. J. Syst. Evol. Microbiol.">
        <title>The Global Catalogue of Microorganisms (GCM) 10K type strain sequencing project: providing services to taxonomists for standard genome sequencing and annotation.</title>
        <authorList>
            <consortium name="The Broad Institute Genomics Platform"/>
            <consortium name="The Broad Institute Genome Sequencing Center for Infectious Disease"/>
            <person name="Wu L."/>
            <person name="Ma J."/>
        </authorList>
    </citation>
    <scope>NUCLEOTIDE SEQUENCE [LARGE SCALE GENOMIC DNA]</scope>
    <source>
        <strain evidence="4">JCM 19129</strain>
    </source>
</reference>
<dbReference type="Gene3D" id="3.90.190.10">
    <property type="entry name" value="Protein tyrosine phosphatase superfamily"/>
    <property type="match status" value="1"/>
</dbReference>
<dbReference type="Pfam" id="PF13350">
    <property type="entry name" value="Y_phosphatase3"/>
    <property type="match status" value="1"/>
</dbReference>
<dbReference type="SUPFAM" id="SSF52799">
    <property type="entry name" value="(Phosphotyrosine protein) phosphatases II"/>
    <property type="match status" value="1"/>
</dbReference>
<accession>A0ABP9FYB0</accession>
<evidence type="ECO:0000313" key="4">
    <source>
        <dbReference type="Proteomes" id="UP001500368"/>
    </source>
</evidence>
<organism evidence="3 4">
    <name type="scientific">Nesterenkonia rhizosphaerae</name>
    <dbReference type="NCBI Taxonomy" id="1348272"/>
    <lineage>
        <taxon>Bacteria</taxon>
        <taxon>Bacillati</taxon>
        <taxon>Actinomycetota</taxon>
        <taxon>Actinomycetes</taxon>
        <taxon>Micrococcales</taxon>
        <taxon>Micrococcaceae</taxon>
        <taxon>Nesterenkonia</taxon>
    </lineage>
</organism>
<evidence type="ECO:0000256" key="1">
    <source>
        <dbReference type="ARBA" id="ARBA00009580"/>
    </source>
</evidence>
<dbReference type="EMBL" id="BAABLW010000007">
    <property type="protein sequence ID" value="GAA4922326.1"/>
    <property type="molecule type" value="Genomic_DNA"/>
</dbReference>
<dbReference type="InterPro" id="IPR026893">
    <property type="entry name" value="Tyr/Ser_Pase_IphP-type"/>
</dbReference>
<evidence type="ECO:0000313" key="3">
    <source>
        <dbReference type="EMBL" id="GAA4922326.1"/>
    </source>
</evidence>
<evidence type="ECO:0000259" key="2">
    <source>
        <dbReference type="PROSITE" id="PS50056"/>
    </source>
</evidence>
<name>A0ABP9FYB0_9MICC</name>
<dbReference type="PANTHER" id="PTHR31126">
    <property type="entry name" value="TYROSINE-PROTEIN PHOSPHATASE"/>
    <property type="match status" value="1"/>
</dbReference>
<dbReference type="InterPro" id="IPR016130">
    <property type="entry name" value="Tyr_Pase_AS"/>
</dbReference>
<comment type="similarity">
    <text evidence="1">Belongs to the protein-tyrosine phosphatase family.</text>
</comment>
<protein>
    <recommendedName>
        <fullName evidence="2">Tyrosine specific protein phosphatases domain-containing protein</fullName>
    </recommendedName>
</protein>
<feature type="domain" description="Tyrosine specific protein phosphatases" evidence="2">
    <location>
        <begin position="130"/>
        <end position="178"/>
    </location>
</feature>
<dbReference type="PANTHER" id="PTHR31126:SF1">
    <property type="entry name" value="TYROSINE SPECIFIC PROTEIN PHOSPHATASES DOMAIN-CONTAINING PROTEIN"/>
    <property type="match status" value="1"/>
</dbReference>
<proteinExistence type="inferred from homology"/>
<gene>
    <name evidence="3" type="ORF">GCM10025790_18910</name>
</gene>
<sequence>MAVMTQTTDSHLDSAVLPLANLRDLGGIPVSGGVLRARALWRSDDPTISPQEEIQSLAGQGLAAVIDLRSSHEVRASPHAQAPRLGIAHHHLPLAEAAVHPLAMIEAAGSIQSPRDVGHWYAGLVRNHVPEVVQGLQLISSTGGGVLFHCAAGKDRTGILAGVILTLLGADQDVIVEDYAHTQENLIGIFTRLQAASYTRSKQGDIDDDARRAAEFFASDHPLLSATADSMEAMLTELGGAGGLMDLIARYQAPDPLVEGLHAKLVTSTGQ</sequence>
<dbReference type="PROSITE" id="PS00383">
    <property type="entry name" value="TYR_PHOSPHATASE_1"/>
    <property type="match status" value="1"/>
</dbReference>
<dbReference type="Proteomes" id="UP001500368">
    <property type="component" value="Unassembled WGS sequence"/>
</dbReference>
<comment type="caution">
    <text evidence="3">The sequence shown here is derived from an EMBL/GenBank/DDBJ whole genome shotgun (WGS) entry which is preliminary data.</text>
</comment>
<keyword evidence="4" id="KW-1185">Reference proteome</keyword>
<dbReference type="InterPro" id="IPR000387">
    <property type="entry name" value="Tyr_Pase_dom"/>
</dbReference>